<dbReference type="RefSeq" id="XP_026622610.1">
    <property type="nucleotide sequence ID" value="XM_026767498.1"/>
</dbReference>
<dbReference type="Proteomes" id="UP000253729">
    <property type="component" value="Unassembled WGS sequence"/>
</dbReference>
<name>A0A3F3PRY8_9EURO</name>
<evidence type="ECO:0000313" key="2">
    <source>
        <dbReference type="Proteomes" id="UP000253729"/>
    </source>
</evidence>
<protein>
    <submittedName>
        <fullName evidence="1">Uncharacterized protein</fullName>
    </submittedName>
</protein>
<gene>
    <name evidence="1" type="ORF">BDQ94DRAFT_150019</name>
</gene>
<proteinExistence type="predicted"/>
<dbReference type="AlphaFoldDB" id="A0A3F3PRY8"/>
<accession>A0A3F3PRY8</accession>
<reference evidence="1 2" key="1">
    <citation type="submission" date="2018-07" db="EMBL/GenBank/DDBJ databases">
        <title>The genomes of Aspergillus section Nigri reveals drivers in fungal speciation.</title>
        <authorList>
            <consortium name="DOE Joint Genome Institute"/>
            <person name="Vesth T.C."/>
            <person name="Nybo J."/>
            <person name="Theobald S."/>
            <person name="Brandl J."/>
            <person name="Frisvad J.C."/>
            <person name="Nielsen K.F."/>
            <person name="Lyhne E.K."/>
            <person name="Kogle M.E."/>
            <person name="Kuo A."/>
            <person name="Riley R."/>
            <person name="Clum A."/>
            <person name="Nolan M."/>
            <person name="Lipzen A."/>
            <person name="Salamov A."/>
            <person name="Henrissat B."/>
            <person name="Wiebenga A."/>
            <person name="De vries R.P."/>
            <person name="Grigoriev I.V."/>
            <person name="Mortensen U.H."/>
            <person name="Andersen M.R."/>
            <person name="Baker S.E."/>
        </authorList>
    </citation>
    <scope>NUCLEOTIDE SEQUENCE [LARGE SCALE GENOMIC DNA]</scope>
    <source>
        <strain evidence="1 2">CBS 139.54b</strain>
    </source>
</reference>
<dbReference type="GeneID" id="38135854"/>
<sequence length="98" mass="10530">MSSVWSSLLGAVVVNQKGCCRQVGHCGFSKREACSASLPIVLPSLLRSHGSLGLKYASNRHHAGFPGKKASLQDDVRRRMSHRLHVSYKGPKSQGSGS</sequence>
<organism evidence="1 2">
    <name type="scientific">Aspergillus welwitschiae</name>
    <dbReference type="NCBI Taxonomy" id="1341132"/>
    <lineage>
        <taxon>Eukaryota</taxon>
        <taxon>Fungi</taxon>
        <taxon>Dikarya</taxon>
        <taxon>Ascomycota</taxon>
        <taxon>Pezizomycotina</taxon>
        <taxon>Eurotiomycetes</taxon>
        <taxon>Eurotiomycetidae</taxon>
        <taxon>Eurotiales</taxon>
        <taxon>Aspergillaceae</taxon>
        <taxon>Aspergillus</taxon>
        <taxon>Aspergillus subgen. Circumdati</taxon>
    </lineage>
</organism>
<dbReference type="EMBL" id="KZ852066">
    <property type="protein sequence ID" value="RDH29588.1"/>
    <property type="molecule type" value="Genomic_DNA"/>
</dbReference>
<evidence type="ECO:0000313" key="1">
    <source>
        <dbReference type="EMBL" id="RDH29588.1"/>
    </source>
</evidence>
<keyword evidence="2" id="KW-1185">Reference proteome</keyword>